<comment type="caution">
    <text evidence="2">The sequence shown here is derived from an EMBL/GenBank/DDBJ whole genome shotgun (WGS) entry which is preliminary data.</text>
</comment>
<feature type="compositionally biased region" description="Polar residues" evidence="1">
    <location>
        <begin position="372"/>
        <end position="389"/>
    </location>
</feature>
<dbReference type="EMBL" id="JADNRY010000047">
    <property type="protein sequence ID" value="KAF9069716.1"/>
    <property type="molecule type" value="Genomic_DNA"/>
</dbReference>
<sequence>MTTRQLKLSQKSTSHAKASTAVLLVDDPGWRHPAELIYSRSAYWTDKKIFYYCISNALSVSPYSSSAPHILFVSHDKKTIAMNEKYRIPLMFVSRWQWNKLKSLMTAPEAERVWRWQEERYEVLHIARVWKILTDEGPTSESLAHAGYGNGMEERVEQIKRWRCHTLDRVLNRFRMGCFSSEDSRVEEFWQEHRETQYVKDVTEFDWKSWISEPRDGVTFSPSEFDSGLSAEHLMRGLVVNDQVWIWETPENPMPNATPAWSIRPIAHDVFYRGKAQSAKFSPVPPRSTPKSRLSGSACCTETQTPPRVRRAQNPTFSSVPTSVADSGRSGTVNTTANGSKPTISTQIAGSGQLGTNSKPIFGPSRPLDPVASQSPLQIKSPGLSQSVSKALETKSEQLSPSVNFVVPPQPQQTVTTQPITISAPSALENHDGVLQLPLGTASNDLVPAMSRKEKLLARRRYISSRRATESHAYDARSVKRSGAIESVGVPSISRSVSDSRKMDINHASKKGDQKLTLRVSPAPVTVSASHPSANLIRAFDASLSSFSEELVHTRSLIATPSYENSNSIQLAASHSTPGLDLNGAAEPPVAGSVSVPAAISNPTTATTVAVASSNIPSAKIKVHPTDTHAFITPTSTAAHATTNITHVATMRGLKRAGSPLENLASSKSEAKTKTKTNVHFHPSYHCSPPDLRSDDSGSSFPPSTLEPRQALTLAAAPMPTTAATCTSTSVAGVNPINVKHVGKPRPLSSLTEDELWTMLLYGDRNNDAVNKSRTVMVADACASGEKAVIQRGMDIDGRGRKDGDSYTDEMRDVNMGGKADSSVNDVKSESRGLWTYSLAHLLG</sequence>
<reference evidence="2" key="1">
    <citation type="submission" date="2020-11" db="EMBL/GenBank/DDBJ databases">
        <authorList>
            <consortium name="DOE Joint Genome Institute"/>
            <person name="Ahrendt S."/>
            <person name="Riley R."/>
            <person name="Andreopoulos W."/>
            <person name="Labutti K."/>
            <person name="Pangilinan J."/>
            <person name="Ruiz-Duenas F.J."/>
            <person name="Barrasa J.M."/>
            <person name="Sanchez-Garcia M."/>
            <person name="Camarero S."/>
            <person name="Miyauchi S."/>
            <person name="Serrano A."/>
            <person name="Linde D."/>
            <person name="Babiker R."/>
            <person name="Drula E."/>
            <person name="Ayuso-Fernandez I."/>
            <person name="Pacheco R."/>
            <person name="Padilla G."/>
            <person name="Ferreira P."/>
            <person name="Barriuso J."/>
            <person name="Kellner H."/>
            <person name="Castanera R."/>
            <person name="Alfaro M."/>
            <person name="Ramirez L."/>
            <person name="Pisabarro A.G."/>
            <person name="Kuo A."/>
            <person name="Tritt A."/>
            <person name="Lipzen A."/>
            <person name="He G."/>
            <person name="Yan M."/>
            <person name="Ng V."/>
            <person name="Cullen D."/>
            <person name="Martin F."/>
            <person name="Rosso M.-N."/>
            <person name="Henrissat B."/>
            <person name="Hibbett D."/>
            <person name="Martinez A.T."/>
            <person name="Grigoriev I.V."/>
        </authorList>
    </citation>
    <scope>NUCLEOTIDE SEQUENCE</scope>
    <source>
        <strain evidence="2">AH 40177</strain>
    </source>
</reference>
<evidence type="ECO:0000313" key="3">
    <source>
        <dbReference type="Proteomes" id="UP000772434"/>
    </source>
</evidence>
<keyword evidence="3" id="KW-1185">Reference proteome</keyword>
<feature type="region of interest" description="Disordered" evidence="1">
    <location>
        <begin position="658"/>
        <end position="706"/>
    </location>
</feature>
<organism evidence="2 3">
    <name type="scientific">Rhodocollybia butyracea</name>
    <dbReference type="NCBI Taxonomy" id="206335"/>
    <lineage>
        <taxon>Eukaryota</taxon>
        <taxon>Fungi</taxon>
        <taxon>Dikarya</taxon>
        <taxon>Basidiomycota</taxon>
        <taxon>Agaricomycotina</taxon>
        <taxon>Agaricomycetes</taxon>
        <taxon>Agaricomycetidae</taxon>
        <taxon>Agaricales</taxon>
        <taxon>Marasmiineae</taxon>
        <taxon>Omphalotaceae</taxon>
        <taxon>Rhodocollybia</taxon>
    </lineage>
</organism>
<proteinExistence type="predicted"/>
<evidence type="ECO:0000313" key="2">
    <source>
        <dbReference type="EMBL" id="KAF9069716.1"/>
    </source>
</evidence>
<feature type="region of interest" description="Disordered" evidence="1">
    <location>
        <begin position="279"/>
        <end position="410"/>
    </location>
</feature>
<dbReference type="Proteomes" id="UP000772434">
    <property type="component" value="Unassembled WGS sequence"/>
</dbReference>
<evidence type="ECO:0000256" key="1">
    <source>
        <dbReference type="SAM" id="MobiDB-lite"/>
    </source>
</evidence>
<feature type="compositionally biased region" description="Polar residues" evidence="1">
    <location>
        <begin position="313"/>
        <end position="359"/>
    </location>
</feature>
<accession>A0A9P5PUN0</accession>
<name>A0A9P5PUN0_9AGAR</name>
<feature type="compositionally biased region" description="Polar residues" evidence="1">
    <location>
        <begin position="289"/>
        <end position="306"/>
    </location>
</feature>
<protein>
    <submittedName>
        <fullName evidence="2">Uncharacterized protein</fullName>
    </submittedName>
</protein>
<dbReference type="OrthoDB" id="3062753at2759"/>
<gene>
    <name evidence="2" type="ORF">BDP27DRAFT_1420623</name>
</gene>
<dbReference type="AlphaFoldDB" id="A0A9P5PUN0"/>